<dbReference type="HOGENOM" id="CLU_354908_0_0_1"/>
<evidence type="ECO:0000313" key="5">
    <source>
        <dbReference type="Proteomes" id="UP000009131"/>
    </source>
</evidence>
<accession>G7E6C2</accession>
<evidence type="ECO:0000259" key="2">
    <source>
        <dbReference type="Pfam" id="PF12894"/>
    </source>
</evidence>
<reference evidence="4 5" key="1">
    <citation type="journal article" date="2011" name="J. Gen. Appl. Microbiol.">
        <title>Draft genome sequencing of the enigmatic basidiomycete Mixia osmundae.</title>
        <authorList>
            <person name="Nishida H."/>
            <person name="Nagatsuka Y."/>
            <person name="Sugiyama J."/>
        </authorList>
    </citation>
    <scope>NUCLEOTIDE SEQUENCE [LARGE SCALE GENOMIC DNA]</scope>
    <source>
        <strain evidence="5">CBS 9802 / IAM 14324 / JCM 22182 / KY 12970</strain>
    </source>
</reference>
<proteinExistence type="predicted"/>
<feature type="domain" description="Anaphase-promoting complex subunit 4 long" evidence="3">
    <location>
        <begin position="309"/>
        <end position="497"/>
    </location>
</feature>
<feature type="region of interest" description="Disordered" evidence="1">
    <location>
        <begin position="47"/>
        <end position="68"/>
    </location>
</feature>
<sequence>MSSDADEDGADEAGFPLLARIRLPDPGSVLQAASASSSEPKSFLSALSNAQSRSAKQSSSNVGKGSYRLSRNSCCPTMDVIALMCASEEQDRSLEVVSLYRGSGKVWDWHDPELPSERIHTDLVWSPDGRTLAYVVTTRQSVKVQLLSVHDAAIQSITTIENTGEIPSEQTALPIWFSLSKSSNIKRGLAWSTFEESLYRLPVPACHTDNVKEPVSFAPLVSQEQSRFFKPAERDVSILALPHADAITATLLLDGRHSLGNVALRAGPSSVTSRCVEYLPTPNELVTIASTGSISRILLDLPYDGILPLMRTCEDVQEWLRTAKSAIQPAVDRWREHTQLGYEWLTQLNGRIASESQSDTSAEQYSACTQIYTLLATGKCTPAVTEYLGTKLTERLLDKWEHKAKDAIASTLLASRQIVAPLMERVIMRVDHALACSVSGRHWTQFQLHQEELERCRNMALFCFTAAYRVHKLSLIEQRRTLHFFSFLRFEMQMLAQDATETEASVSANHDALEASRFIRSTLSTVSKQSDETSGSAHDHELARYLNDDVKAGEEEELSQYIDPSNTKARASAELERMRQAYRGLLTSRTISAPMQAKALPIYPLAIALDSLEASLVACLKRGMQQSTSSLRVVSAATSSARAVRLQDQHVTASSDLVIATASDKVVEVVCYDGLGMLTTSDAKSINFDAPLQSILALRIFDASDLIMLSETMTDGKLRHMLSMLSYDNDGRAPRHQSLDSMPEDIALNGRAGRKVAGLLCERGRSLELLDLSFDDEVEEDDDLIMSDNHD</sequence>
<dbReference type="OrthoDB" id="10259843at2759"/>
<gene>
    <name evidence="4" type="primary">Mo05068</name>
    <name evidence="4" type="ORF">E5Q_05068</name>
</gene>
<dbReference type="RefSeq" id="XP_014569110.1">
    <property type="nucleotide sequence ID" value="XM_014713624.1"/>
</dbReference>
<dbReference type="AlphaFoldDB" id="G7E6C2"/>
<dbReference type="Proteomes" id="UP000009131">
    <property type="component" value="Unassembled WGS sequence"/>
</dbReference>
<dbReference type="Pfam" id="PF12896">
    <property type="entry name" value="ANAPC4"/>
    <property type="match status" value="1"/>
</dbReference>
<evidence type="ECO:0000259" key="3">
    <source>
        <dbReference type="Pfam" id="PF12896"/>
    </source>
</evidence>
<keyword evidence="5" id="KW-1185">Reference proteome</keyword>
<name>G7E6C2_MIXOS</name>
<reference evidence="4 5" key="2">
    <citation type="journal article" date="2012" name="Open Biol.">
        <title>Characteristics of nucleosomes and linker DNA regions on the genome of the basidiomycete Mixia osmundae revealed by mono- and dinucleosome mapping.</title>
        <authorList>
            <person name="Nishida H."/>
            <person name="Kondo S."/>
            <person name="Matsumoto T."/>
            <person name="Suzuki Y."/>
            <person name="Yoshikawa H."/>
            <person name="Taylor T.D."/>
            <person name="Sugiyama J."/>
        </authorList>
    </citation>
    <scope>NUCLEOTIDE SEQUENCE [LARGE SCALE GENOMIC DNA]</scope>
    <source>
        <strain evidence="5">CBS 9802 / IAM 14324 / JCM 22182 / KY 12970</strain>
    </source>
</reference>
<organism evidence="4 5">
    <name type="scientific">Mixia osmundae (strain CBS 9802 / IAM 14324 / JCM 22182 / KY 12970)</name>
    <dbReference type="NCBI Taxonomy" id="764103"/>
    <lineage>
        <taxon>Eukaryota</taxon>
        <taxon>Fungi</taxon>
        <taxon>Dikarya</taxon>
        <taxon>Basidiomycota</taxon>
        <taxon>Pucciniomycotina</taxon>
        <taxon>Mixiomycetes</taxon>
        <taxon>Mixiales</taxon>
        <taxon>Mixiaceae</taxon>
        <taxon>Mixia</taxon>
    </lineage>
</organism>
<protein>
    <submittedName>
        <fullName evidence="4">Uncharacterized protein</fullName>
    </submittedName>
</protein>
<evidence type="ECO:0000313" key="4">
    <source>
        <dbReference type="EMBL" id="GAA98382.1"/>
    </source>
</evidence>
<dbReference type="Pfam" id="PF12894">
    <property type="entry name" value="ANAPC4_WD40"/>
    <property type="match status" value="1"/>
</dbReference>
<dbReference type="InterPro" id="IPR024790">
    <property type="entry name" value="APC4_long_dom"/>
</dbReference>
<dbReference type="InterPro" id="IPR024977">
    <property type="entry name" value="Apc4-like_WD40_dom"/>
</dbReference>
<feature type="domain" description="Anaphase-promoting complex subunit 4-like WD40" evidence="2">
    <location>
        <begin position="74"/>
        <end position="156"/>
    </location>
</feature>
<comment type="caution">
    <text evidence="4">The sequence shown here is derived from an EMBL/GenBank/DDBJ whole genome shotgun (WGS) entry which is preliminary data.</text>
</comment>
<dbReference type="InParanoid" id="G7E6C2"/>
<dbReference type="EMBL" id="BABT02000150">
    <property type="protein sequence ID" value="GAA98382.1"/>
    <property type="molecule type" value="Genomic_DNA"/>
</dbReference>
<evidence type="ECO:0000256" key="1">
    <source>
        <dbReference type="SAM" id="MobiDB-lite"/>
    </source>
</evidence>
<dbReference type="STRING" id="764103.G7E6C2"/>